<dbReference type="STRING" id="1205910.B005_1443"/>
<evidence type="ECO:0000313" key="4">
    <source>
        <dbReference type="Proteomes" id="UP000003779"/>
    </source>
</evidence>
<dbReference type="Gene3D" id="1.10.275.10">
    <property type="entry name" value="Fumarase/aspartase (N-terminal domain)"/>
    <property type="match status" value="1"/>
</dbReference>
<proteinExistence type="predicted"/>
<dbReference type="PANTHER" id="PTHR10362">
    <property type="entry name" value="HISTIDINE AMMONIA-LYASE"/>
    <property type="match status" value="1"/>
</dbReference>
<feature type="compositionally biased region" description="Low complexity" evidence="2">
    <location>
        <begin position="443"/>
        <end position="453"/>
    </location>
</feature>
<dbReference type="InterPro" id="IPR022313">
    <property type="entry name" value="Phe/His_NH3-lyase_AS"/>
</dbReference>
<dbReference type="InterPro" id="IPR001106">
    <property type="entry name" value="Aromatic_Lyase"/>
</dbReference>
<dbReference type="InterPro" id="IPR008948">
    <property type="entry name" value="L-Aspartase-like"/>
</dbReference>
<evidence type="ECO:0000256" key="1">
    <source>
        <dbReference type="ARBA" id="ARBA00023239"/>
    </source>
</evidence>
<dbReference type="PROSITE" id="PS00488">
    <property type="entry name" value="PAL_HISTIDASE"/>
    <property type="match status" value="1"/>
</dbReference>
<dbReference type="eggNOG" id="COG2986">
    <property type="taxonomic scope" value="Bacteria"/>
</dbReference>
<dbReference type="PATRIC" id="fig|1205910.3.peg.1365"/>
<organism evidence="3 4">
    <name type="scientific">Nocardiopsis alba (strain ATCC BAA-2165 / BE74)</name>
    <dbReference type="NCBI Taxonomy" id="1205910"/>
    <lineage>
        <taxon>Bacteria</taxon>
        <taxon>Bacillati</taxon>
        <taxon>Actinomycetota</taxon>
        <taxon>Actinomycetes</taxon>
        <taxon>Streptosporangiales</taxon>
        <taxon>Nocardiopsidaceae</taxon>
        <taxon>Nocardiopsis</taxon>
    </lineage>
</organism>
<keyword evidence="1 3" id="KW-0456">Lyase</keyword>
<feature type="region of interest" description="Disordered" evidence="2">
    <location>
        <begin position="348"/>
        <end position="476"/>
    </location>
</feature>
<reference evidence="3 4" key="1">
    <citation type="journal article" date="2012" name="J. Bacteriol.">
        <title>Whole-Genome Sequence of Nocardiopsis alba Strain ATCC BAA-2165, Associated with Honeybees.</title>
        <authorList>
            <person name="Qiao J."/>
            <person name="Chen L."/>
            <person name="Li Y."/>
            <person name="Wang J."/>
            <person name="Zhang W."/>
            <person name="Chen S."/>
        </authorList>
    </citation>
    <scope>NUCLEOTIDE SEQUENCE [LARGE SCALE GENOMIC DNA]</scope>
    <source>
        <strain evidence="4">ATCC BAA-2165 / BE74</strain>
    </source>
</reference>
<dbReference type="AlphaFoldDB" id="J7L6M0"/>
<dbReference type="GO" id="GO:0016841">
    <property type="term" value="F:ammonia-lyase activity"/>
    <property type="evidence" value="ECO:0007669"/>
    <property type="project" value="InterPro"/>
</dbReference>
<reference evidence="4" key="2">
    <citation type="submission" date="2012-08" db="EMBL/GenBank/DDBJ databases">
        <title>Whole-genome sequence of Nocardiopsis alba strain ATCC BAA-2165 associated with honeybees.</title>
        <authorList>
            <person name="Qiao J."/>
            <person name="Chen L."/>
            <person name="Li Y."/>
            <person name="Wang J."/>
            <person name="Zhang W."/>
            <person name="Chen S."/>
        </authorList>
    </citation>
    <scope>NUCLEOTIDE SEQUENCE [LARGE SCALE GENOMIC DNA]</scope>
    <source>
        <strain evidence="4">ATCC BAA-2165 / BE74</strain>
    </source>
</reference>
<dbReference type="HOGENOM" id="CLU_573447_0_0_11"/>
<feature type="compositionally biased region" description="Basic and acidic residues" evidence="2">
    <location>
        <begin position="365"/>
        <end position="374"/>
    </location>
</feature>
<sequence>MQSRPPSLGALLRAADWEASIEADEEDVFRMRSSVGALEKALADGRLVYGMNRGYGALVEFSASESVDEQGRGLIAHLGTAQGQPLPADVSRLAVWIRLNSMRSGYSSVSPELWGGLADLWNRGFTPVIPRDGTVSASGDLQPLSSAASAFAGEGECWHREDDGTLVPRPAAEVLAELGADPVRWPAREALAFVNGTSVGLARTVHNHREVLSLLRVGALLTGRMATLLGADPVAYHPDLSMVRGQVGQSTVAGWIRSYMPESAVRAPSRPLQEPYSLRCAPQVLGAVLDQLDAMEPILLREAVGVTDNPVLVDGEVLHGGNFHAMPVALSSDQLGLCLQQVAFLAERPPADAHPPARRRKRSGRSADQHDLLRQPHPPARHPGLAHGAPVQQRQPGPRPDGPQRGQRRLRGRGARVERPGVPGRGSGPVRGPDRVGSGGRRPVAGPGPDLPAVGGGPAPGRRGRRRQDTGPGMGP</sequence>
<dbReference type="Gene3D" id="1.20.200.10">
    <property type="entry name" value="Fumarase/aspartase (Central domain)"/>
    <property type="match status" value="1"/>
</dbReference>
<protein>
    <submittedName>
        <fullName evidence="3">Aromatic amino acid lyase family protein</fullName>
    </submittedName>
</protein>
<dbReference type="InterPro" id="IPR024083">
    <property type="entry name" value="Fumarase/histidase_N"/>
</dbReference>
<accession>J7L6M0</accession>
<evidence type="ECO:0000256" key="2">
    <source>
        <dbReference type="SAM" id="MobiDB-lite"/>
    </source>
</evidence>
<dbReference type="EMBL" id="CP003788">
    <property type="protein sequence ID" value="AFR09293.1"/>
    <property type="molecule type" value="Genomic_DNA"/>
</dbReference>
<evidence type="ECO:0000313" key="3">
    <source>
        <dbReference type="EMBL" id="AFR09293.1"/>
    </source>
</evidence>
<dbReference type="Proteomes" id="UP000003779">
    <property type="component" value="Chromosome"/>
</dbReference>
<dbReference type="SUPFAM" id="SSF48557">
    <property type="entry name" value="L-aspartase-like"/>
    <property type="match status" value="1"/>
</dbReference>
<dbReference type="Pfam" id="PF00221">
    <property type="entry name" value="Lyase_aromatic"/>
    <property type="match status" value="1"/>
</dbReference>
<dbReference type="KEGG" id="nal:B005_1443"/>
<name>J7L6M0_NOCAA</name>
<gene>
    <name evidence="3" type="ordered locus">B005_1443</name>
</gene>